<keyword evidence="5 9" id="KW-0812">Transmembrane</keyword>
<dbReference type="InterPro" id="IPR004706">
    <property type="entry name" value="Arsenical-R_Acr3"/>
</dbReference>
<dbReference type="GO" id="GO:0015297">
    <property type="term" value="F:antiporter activity"/>
    <property type="evidence" value="ECO:0007669"/>
    <property type="project" value="InterPro"/>
</dbReference>
<dbReference type="AlphaFoldDB" id="A0AAV1IJC4"/>
<dbReference type="GO" id="GO:0046685">
    <property type="term" value="P:response to arsenic-containing substance"/>
    <property type="evidence" value="ECO:0007669"/>
    <property type="project" value="UniProtKB-KW"/>
</dbReference>
<keyword evidence="8 9" id="KW-0472">Membrane</keyword>
<sequence>MATETIIVSTTCEGCSVQAQKSLRCRFTGQGVDVPASVDFESNTIICCVPSRAVAEGAKFELYGTSGELLCPSCDSDIKSLPCAEALSVDQGDAPERDRITQPCNTAAGGVLKQLSFLDRLLPMWIIGAMGLGLLLGYYVPAVERAFDGVQIDSVSLPIAIGLWAMMWPVLTKVRYELLVGILRQRGMWGQLAISLIANWLIGPAVMVAFAWATLPDLPGYRTGVILVGLARCIAMVLLWNQLAAGSPEYCAILVAVNSILQVILYAPLALFYLQVVSRGAGVEGGLHIGFWQVARSVLLFLGVPLAAGIVTRYTLLKAIGKENFDTRFMPYFGPVALLGLIYTIIVMFSLQGHQVISNIGDVCRVAVPMVLYFGLMFFGTLAVCKRLGSSYERSVTQAFTASSNNFELAIAIAVGTFGIRSQEALAATVGPLIEVPVLLALVYVALALNRTWWKAPQRA</sequence>
<evidence type="ECO:0000256" key="5">
    <source>
        <dbReference type="ARBA" id="ARBA00022692"/>
    </source>
</evidence>
<dbReference type="FunFam" id="1.20.1530.20:FF:000009">
    <property type="entry name" value="Arsenite transporter, ACR3 family"/>
    <property type="match status" value="1"/>
</dbReference>
<feature type="transmembrane region" description="Helical" evidence="9">
    <location>
        <begin position="426"/>
        <end position="449"/>
    </location>
</feature>
<dbReference type="PANTHER" id="PTHR43057:SF1">
    <property type="entry name" value="ARSENICAL-RESISTANCE PROTEIN 3"/>
    <property type="match status" value="1"/>
</dbReference>
<comment type="similarity">
    <text evidence="2">Belongs to the arsenical resistance-3 (ACR3) (TC 2.A.59) family.</text>
</comment>
<dbReference type="EMBL" id="CAUYUE010000017">
    <property type="protein sequence ID" value="CAK0787439.1"/>
    <property type="molecule type" value="Genomic_DNA"/>
</dbReference>
<dbReference type="GO" id="GO:0015105">
    <property type="term" value="F:arsenite transmembrane transporter activity"/>
    <property type="evidence" value="ECO:0007669"/>
    <property type="project" value="TreeGrafter"/>
</dbReference>
<proteinExistence type="inferred from homology"/>
<dbReference type="Gene3D" id="1.20.1530.20">
    <property type="match status" value="1"/>
</dbReference>
<feature type="transmembrane region" description="Helical" evidence="9">
    <location>
        <begin position="294"/>
        <end position="317"/>
    </location>
</feature>
<dbReference type="Pfam" id="PF01758">
    <property type="entry name" value="SBF"/>
    <property type="match status" value="1"/>
</dbReference>
<accession>A0AAV1IJC4</accession>
<evidence type="ECO:0000313" key="10">
    <source>
        <dbReference type="EMBL" id="CAK0787439.1"/>
    </source>
</evidence>
<evidence type="ECO:0000256" key="6">
    <source>
        <dbReference type="ARBA" id="ARBA00022849"/>
    </source>
</evidence>
<feature type="transmembrane region" description="Helical" evidence="9">
    <location>
        <begin position="397"/>
        <end position="420"/>
    </location>
</feature>
<evidence type="ECO:0000313" key="11">
    <source>
        <dbReference type="Proteomes" id="UP001314263"/>
    </source>
</evidence>
<evidence type="ECO:0000256" key="3">
    <source>
        <dbReference type="ARBA" id="ARBA00022448"/>
    </source>
</evidence>
<feature type="transmembrane region" description="Helical" evidence="9">
    <location>
        <begin position="152"/>
        <end position="171"/>
    </location>
</feature>
<dbReference type="InterPro" id="IPR002657">
    <property type="entry name" value="BilAc:Na_symport/Acr3"/>
</dbReference>
<evidence type="ECO:0000256" key="7">
    <source>
        <dbReference type="ARBA" id="ARBA00022989"/>
    </source>
</evidence>
<evidence type="ECO:0000256" key="9">
    <source>
        <dbReference type="SAM" id="Phobius"/>
    </source>
</evidence>
<dbReference type="InterPro" id="IPR038770">
    <property type="entry name" value="Na+/solute_symporter_sf"/>
</dbReference>
<feature type="transmembrane region" description="Helical" evidence="9">
    <location>
        <begin position="192"/>
        <end position="215"/>
    </location>
</feature>
<keyword evidence="7 9" id="KW-1133">Transmembrane helix</keyword>
<feature type="transmembrane region" description="Helical" evidence="9">
    <location>
        <begin position="221"/>
        <end position="240"/>
    </location>
</feature>
<name>A0AAV1IJC4_9CHLO</name>
<dbReference type="PANTHER" id="PTHR43057">
    <property type="entry name" value="ARSENITE EFFLUX TRANSPORTER"/>
    <property type="match status" value="1"/>
</dbReference>
<comment type="subcellular location">
    <subcellularLocation>
        <location evidence="1">Cell membrane</location>
        <topology evidence="1">Multi-pass membrane protein</topology>
    </subcellularLocation>
</comment>
<feature type="transmembrane region" description="Helical" evidence="9">
    <location>
        <begin position="252"/>
        <end position="274"/>
    </location>
</feature>
<keyword evidence="6" id="KW-0059">Arsenical resistance</keyword>
<evidence type="ECO:0008006" key="12">
    <source>
        <dbReference type="Google" id="ProtNLM"/>
    </source>
</evidence>
<dbReference type="Proteomes" id="UP001314263">
    <property type="component" value="Unassembled WGS sequence"/>
</dbReference>
<keyword evidence="4" id="KW-1003">Cell membrane</keyword>
<organism evidence="10 11">
    <name type="scientific">Coccomyxa viridis</name>
    <dbReference type="NCBI Taxonomy" id="1274662"/>
    <lineage>
        <taxon>Eukaryota</taxon>
        <taxon>Viridiplantae</taxon>
        <taxon>Chlorophyta</taxon>
        <taxon>core chlorophytes</taxon>
        <taxon>Trebouxiophyceae</taxon>
        <taxon>Trebouxiophyceae incertae sedis</taxon>
        <taxon>Coccomyxaceae</taxon>
        <taxon>Coccomyxa</taxon>
    </lineage>
</organism>
<protein>
    <recommendedName>
        <fullName evidence="12">Arsenite transporter</fullName>
    </recommendedName>
</protein>
<dbReference type="GO" id="GO:0015104">
    <property type="term" value="F:antimonite transmembrane transporter activity"/>
    <property type="evidence" value="ECO:0007669"/>
    <property type="project" value="TreeGrafter"/>
</dbReference>
<dbReference type="NCBIfam" id="TIGR00832">
    <property type="entry name" value="acr3"/>
    <property type="match status" value="1"/>
</dbReference>
<evidence type="ECO:0000256" key="4">
    <source>
        <dbReference type="ARBA" id="ARBA00022475"/>
    </source>
</evidence>
<keyword evidence="3" id="KW-0813">Transport</keyword>
<dbReference type="GO" id="GO:0005886">
    <property type="term" value="C:plasma membrane"/>
    <property type="evidence" value="ECO:0007669"/>
    <property type="project" value="UniProtKB-SubCell"/>
</dbReference>
<feature type="transmembrane region" description="Helical" evidence="9">
    <location>
        <begin position="366"/>
        <end position="385"/>
    </location>
</feature>
<evidence type="ECO:0000256" key="1">
    <source>
        <dbReference type="ARBA" id="ARBA00004651"/>
    </source>
</evidence>
<feature type="transmembrane region" description="Helical" evidence="9">
    <location>
        <begin position="121"/>
        <end position="140"/>
    </location>
</feature>
<reference evidence="10 11" key="1">
    <citation type="submission" date="2023-10" db="EMBL/GenBank/DDBJ databases">
        <authorList>
            <person name="Maclean D."/>
            <person name="Macfadyen A."/>
        </authorList>
    </citation>
    <scope>NUCLEOTIDE SEQUENCE [LARGE SCALE GENOMIC DNA]</scope>
</reference>
<keyword evidence="11" id="KW-1185">Reference proteome</keyword>
<evidence type="ECO:0000256" key="8">
    <source>
        <dbReference type="ARBA" id="ARBA00023136"/>
    </source>
</evidence>
<gene>
    <name evidence="10" type="ORF">CVIRNUC_010659</name>
</gene>
<comment type="caution">
    <text evidence="10">The sequence shown here is derived from an EMBL/GenBank/DDBJ whole genome shotgun (WGS) entry which is preliminary data.</text>
</comment>
<feature type="transmembrane region" description="Helical" evidence="9">
    <location>
        <begin position="329"/>
        <end position="351"/>
    </location>
</feature>
<evidence type="ECO:0000256" key="2">
    <source>
        <dbReference type="ARBA" id="ARBA00010110"/>
    </source>
</evidence>